<name>A0A1D2J411_PARBR</name>
<dbReference type="Gene3D" id="3.10.10.10">
    <property type="entry name" value="HIV Type 1 Reverse Transcriptase, subunit A, domain 1"/>
    <property type="match status" value="1"/>
</dbReference>
<dbReference type="EMBL" id="LZYO01000615">
    <property type="protein sequence ID" value="ODH13030.1"/>
    <property type="molecule type" value="Genomic_DNA"/>
</dbReference>
<organism evidence="1 2">
    <name type="scientific">Paracoccidioides brasiliensis</name>
    <dbReference type="NCBI Taxonomy" id="121759"/>
    <lineage>
        <taxon>Eukaryota</taxon>
        <taxon>Fungi</taxon>
        <taxon>Dikarya</taxon>
        <taxon>Ascomycota</taxon>
        <taxon>Pezizomycotina</taxon>
        <taxon>Eurotiomycetes</taxon>
        <taxon>Eurotiomycetidae</taxon>
        <taxon>Onygenales</taxon>
        <taxon>Ajellomycetaceae</taxon>
        <taxon>Paracoccidioides</taxon>
    </lineage>
</organism>
<evidence type="ECO:0000313" key="2">
    <source>
        <dbReference type="Proteomes" id="UP000242814"/>
    </source>
</evidence>
<gene>
    <name evidence="1" type="ORF">ACO22_07668</name>
</gene>
<reference evidence="1 2" key="1">
    <citation type="submission" date="2016-06" db="EMBL/GenBank/DDBJ databases">
        <authorList>
            <person name="Kjaerup R.B."/>
            <person name="Dalgaard T.S."/>
            <person name="Juul-Madsen H.R."/>
        </authorList>
    </citation>
    <scope>NUCLEOTIDE SEQUENCE [LARGE SCALE GENOMIC DNA]</scope>
    <source>
        <strain evidence="1 2">Pb300</strain>
    </source>
</reference>
<dbReference type="Proteomes" id="UP000242814">
    <property type="component" value="Unassembled WGS sequence"/>
</dbReference>
<sequence length="58" mass="6154">MTFSPATIVSDSQPLRPTKAKLPDVEYFSDLLDKGFIHVSNSPASAPVLFAHKPGGGL</sequence>
<proteinExistence type="predicted"/>
<protein>
    <submittedName>
        <fullName evidence="1">Uncharacterized protein</fullName>
    </submittedName>
</protein>
<comment type="caution">
    <text evidence="1">The sequence shown here is derived from an EMBL/GenBank/DDBJ whole genome shotgun (WGS) entry which is preliminary data.</text>
</comment>
<dbReference type="AlphaFoldDB" id="A0A1D2J411"/>
<evidence type="ECO:0000313" key="1">
    <source>
        <dbReference type="EMBL" id="ODH13030.1"/>
    </source>
</evidence>
<accession>A0A1D2J411</accession>